<name>A0A1Y6EMK2_9GAMM</name>
<dbReference type="Gene3D" id="2.60.40.420">
    <property type="entry name" value="Cupredoxins - blue copper proteins"/>
    <property type="match status" value="1"/>
</dbReference>
<feature type="chain" id="PRO_5013255332" evidence="2">
    <location>
        <begin position="24"/>
        <end position="218"/>
    </location>
</feature>
<dbReference type="InterPro" id="IPR008972">
    <property type="entry name" value="Cupredoxin"/>
</dbReference>
<dbReference type="InterPro" id="IPR052721">
    <property type="entry name" value="ET_Amicyanin"/>
</dbReference>
<keyword evidence="2" id="KW-0732">Signal</keyword>
<dbReference type="SUPFAM" id="SSF49503">
    <property type="entry name" value="Cupredoxins"/>
    <property type="match status" value="1"/>
</dbReference>
<reference evidence="4" key="1">
    <citation type="submission" date="2017-04" db="EMBL/GenBank/DDBJ databases">
        <authorList>
            <person name="Varghese N."/>
            <person name="Submissions S."/>
        </authorList>
    </citation>
    <scope>NUCLEOTIDE SEQUENCE [LARGE SCALE GENOMIC DNA]</scope>
</reference>
<keyword evidence="4" id="KW-1185">Reference proteome</keyword>
<protein>
    <submittedName>
        <fullName evidence="3">Plastocyanin</fullName>
    </submittedName>
</protein>
<dbReference type="EMBL" id="FXWH01000001">
    <property type="protein sequence ID" value="SMQ63885.1"/>
    <property type="molecule type" value="Genomic_DNA"/>
</dbReference>
<dbReference type="RefSeq" id="WP_086434064.1">
    <property type="nucleotide sequence ID" value="NZ_FXWH01000001.1"/>
</dbReference>
<evidence type="ECO:0000256" key="1">
    <source>
        <dbReference type="SAM" id="MobiDB-lite"/>
    </source>
</evidence>
<evidence type="ECO:0000256" key="2">
    <source>
        <dbReference type="SAM" id="SignalP"/>
    </source>
</evidence>
<dbReference type="AlphaFoldDB" id="A0A1Y6EMK2"/>
<feature type="compositionally biased region" description="Basic and acidic residues" evidence="1">
    <location>
        <begin position="194"/>
        <end position="218"/>
    </location>
</feature>
<sequence>MMRPLGSSFLIGLLALVTTAAHSEPVQVTLTDANGQPLEFAVISVPGEPGRPLEQAIMDQIDVQFRPHVLTVPVGSKVLFPNSDNIRHHVYSFSEAKTFETQLYANEARPTISFDTAGIVALGCNIHDQMRGYIYVSPHQQSNVTDATGRATVNLNGDTELLIWHPWLQQQKREQITVAVKDDQRELSLQVDVKATEQSEEKPSRLQERFNRRTGNDE</sequence>
<dbReference type="PANTHER" id="PTHR36507:SF1">
    <property type="entry name" value="BLL1555 PROTEIN"/>
    <property type="match status" value="1"/>
</dbReference>
<proteinExistence type="predicted"/>
<feature type="region of interest" description="Disordered" evidence="1">
    <location>
        <begin position="191"/>
        <end position="218"/>
    </location>
</feature>
<accession>A0A1Y6EMK2</accession>
<dbReference type="Proteomes" id="UP000194450">
    <property type="component" value="Unassembled WGS sequence"/>
</dbReference>
<dbReference type="InterPro" id="IPR034242">
    <property type="entry name" value="MauL"/>
</dbReference>
<dbReference type="OrthoDB" id="9772097at2"/>
<dbReference type="CDD" id="cd04221">
    <property type="entry name" value="MauL"/>
    <property type="match status" value="1"/>
</dbReference>
<evidence type="ECO:0000313" key="4">
    <source>
        <dbReference type="Proteomes" id="UP000194450"/>
    </source>
</evidence>
<organism evidence="3 4">
    <name type="scientific">Pseudidiomarina planktonica</name>
    <dbReference type="NCBI Taxonomy" id="1323738"/>
    <lineage>
        <taxon>Bacteria</taxon>
        <taxon>Pseudomonadati</taxon>
        <taxon>Pseudomonadota</taxon>
        <taxon>Gammaproteobacteria</taxon>
        <taxon>Alteromonadales</taxon>
        <taxon>Idiomarinaceae</taxon>
        <taxon>Pseudidiomarina</taxon>
    </lineage>
</organism>
<evidence type="ECO:0000313" key="3">
    <source>
        <dbReference type="EMBL" id="SMQ63885.1"/>
    </source>
</evidence>
<dbReference type="PANTHER" id="PTHR36507">
    <property type="entry name" value="BLL1555 PROTEIN"/>
    <property type="match status" value="1"/>
</dbReference>
<gene>
    <name evidence="3" type="ORF">SAMN06297229_0930</name>
</gene>
<feature type="signal peptide" evidence="2">
    <location>
        <begin position="1"/>
        <end position="23"/>
    </location>
</feature>